<dbReference type="InterPro" id="IPR001950">
    <property type="entry name" value="SUI1"/>
</dbReference>
<dbReference type="Pfam" id="PF25304">
    <property type="entry name" value="WHD_eIF2D"/>
    <property type="match status" value="1"/>
</dbReference>
<reference evidence="4" key="1">
    <citation type="submission" date="2023-07" db="EMBL/GenBank/DDBJ databases">
        <authorList>
            <consortium name="CYATHOMIX"/>
        </authorList>
    </citation>
    <scope>NUCLEOTIDE SEQUENCE</scope>
    <source>
        <strain evidence="4">N/A</strain>
    </source>
</reference>
<evidence type="ECO:0000313" key="4">
    <source>
        <dbReference type="EMBL" id="CAJ0608664.1"/>
    </source>
</evidence>
<dbReference type="NCBIfam" id="TIGR00451">
    <property type="entry name" value="unchar_dom_2"/>
    <property type="match status" value="1"/>
</dbReference>
<protein>
    <recommendedName>
        <fullName evidence="3">SUI1 domain-containing protein</fullName>
    </recommendedName>
</protein>
<dbReference type="InterPro" id="IPR048247">
    <property type="entry name" value="eIF2D_N"/>
</dbReference>
<dbReference type="GO" id="GO:0003723">
    <property type="term" value="F:RNA binding"/>
    <property type="evidence" value="ECO:0007669"/>
    <property type="project" value="InterPro"/>
</dbReference>
<keyword evidence="5" id="KW-1185">Reference proteome</keyword>
<evidence type="ECO:0000259" key="3">
    <source>
        <dbReference type="PROSITE" id="PS50296"/>
    </source>
</evidence>
<dbReference type="CDD" id="cd11608">
    <property type="entry name" value="eIF2D_C"/>
    <property type="match status" value="1"/>
</dbReference>
<dbReference type="Gene3D" id="3.30.780.10">
    <property type="entry name" value="SUI1-like domain"/>
    <property type="match status" value="1"/>
</dbReference>
<dbReference type="PROSITE" id="PS50296">
    <property type="entry name" value="SUI1"/>
    <property type="match status" value="1"/>
</dbReference>
<dbReference type="InterPro" id="IPR039759">
    <property type="entry name" value="eIF2D_SUI1"/>
</dbReference>
<dbReference type="InterPro" id="IPR048248">
    <property type="entry name" value="PUA_eIF2d-like"/>
</dbReference>
<proteinExistence type="predicted"/>
<evidence type="ECO:0000313" key="5">
    <source>
        <dbReference type="Proteomes" id="UP001176961"/>
    </source>
</evidence>
<comment type="caution">
    <text evidence="4">The sequence shown here is derived from an EMBL/GenBank/DDBJ whole genome shotgun (WGS) entry which is preliminary data.</text>
</comment>
<dbReference type="InterPro" id="IPR041366">
    <property type="entry name" value="Pre-PUA"/>
</dbReference>
<dbReference type="InterPro" id="IPR039757">
    <property type="entry name" value="EIF2D"/>
</dbReference>
<name>A0AA36HD82_CYLNA</name>
<dbReference type="InterPro" id="IPR015947">
    <property type="entry name" value="PUA-like_sf"/>
</dbReference>
<feature type="region of interest" description="Disordered" evidence="2">
    <location>
        <begin position="228"/>
        <end position="250"/>
    </location>
</feature>
<evidence type="ECO:0000256" key="2">
    <source>
        <dbReference type="SAM" id="MobiDB-lite"/>
    </source>
</evidence>
<dbReference type="SUPFAM" id="SSF47592">
    <property type="entry name" value="SWIB/MDM2 domain"/>
    <property type="match status" value="1"/>
</dbReference>
<dbReference type="PROSITE" id="PS50890">
    <property type="entry name" value="PUA"/>
    <property type="match status" value="1"/>
</dbReference>
<dbReference type="Pfam" id="PF01253">
    <property type="entry name" value="SUI1"/>
    <property type="match status" value="1"/>
</dbReference>
<dbReference type="InterPro" id="IPR036885">
    <property type="entry name" value="SWIB_MDM2_dom_sf"/>
</dbReference>
<dbReference type="SUPFAM" id="SSF88697">
    <property type="entry name" value="PUA domain-like"/>
    <property type="match status" value="1"/>
</dbReference>
<dbReference type="Pfam" id="PF26291">
    <property type="entry name" value="SWIB_eIF2D"/>
    <property type="match status" value="1"/>
</dbReference>
<feature type="compositionally biased region" description="Basic and acidic residues" evidence="2">
    <location>
        <begin position="235"/>
        <end position="248"/>
    </location>
</feature>
<dbReference type="PANTHER" id="PTHR12217">
    <property type="entry name" value="EUKARYOTIC TRANSLATION INITIATION FACTOR 2D"/>
    <property type="match status" value="1"/>
</dbReference>
<dbReference type="InterPro" id="IPR036877">
    <property type="entry name" value="SUI1_dom_sf"/>
</dbReference>
<dbReference type="CDD" id="cd21156">
    <property type="entry name" value="PUA_eIF2d-like"/>
    <property type="match status" value="1"/>
</dbReference>
<feature type="domain" description="SUI1" evidence="3">
    <location>
        <begin position="470"/>
        <end position="543"/>
    </location>
</feature>
<dbReference type="InterPro" id="IPR058886">
    <property type="entry name" value="SWIB_eIF2D"/>
</dbReference>
<dbReference type="Pfam" id="PF17832">
    <property type="entry name" value="Pre-PUA"/>
    <property type="match status" value="1"/>
</dbReference>
<sequence>MFKKQFAVKKNTNLRNSDTKKLLQRLCPTFTEVLPKKAQYAHAKLITFNGTTLNLYMVDKEPMFFDFDAAGVLFPTIYFTWIAPTVFPMLIVHENVLHYLENGADLMLQGLMQKELIPLYELNRGDAVAIAVTAGDKVMGPMAVGVTLMSSQEMVANKFEGRGVQILHIYRDLLWEFGSRIAPPVHELVNVFNLSETKPSTSDANDFPPLGSLSVSDVQVDAVMHDTAQTSDGQETEHNGGDTSREEQQPEESMDDLLYRCFLAALKFRLASVPIDVGQFYAQCLLACVPKTRRLDMKKTKYKKFTVFLEEVNKGEGGPIVQIRKVGKGADMIEEVNKSHPALRSFTVTDEIIKDEVEEKGKCGPKIHEYYSVTDAVLPVLRSRGNFSKGQLLESTEVREIVTDYVKKEELQRGKVVRLDPILAQVTRINEESTDWNTLIQKVQNKMTKTFVLRMPDGRELIRKINMPKIIFKVETRSGNKKVTLINNISVFGIDVKRLCHQIQVEAATSATTANDAVNCEGPQVIVLGNQVTYLGELLLRDYGIDKKFIEGLDLGIKKKRK</sequence>
<organism evidence="4 5">
    <name type="scientific">Cylicocyclus nassatus</name>
    <name type="common">Nematode worm</name>
    <dbReference type="NCBI Taxonomy" id="53992"/>
    <lineage>
        <taxon>Eukaryota</taxon>
        <taxon>Metazoa</taxon>
        <taxon>Ecdysozoa</taxon>
        <taxon>Nematoda</taxon>
        <taxon>Chromadorea</taxon>
        <taxon>Rhabditida</taxon>
        <taxon>Rhabditina</taxon>
        <taxon>Rhabditomorpha</taxon>
        <taxon>Strongyloidea</taxon>
        <taxon>Strongylidae</taxon>
        <taxon>Cylicocyclus</taxon>
    </lineage>
</organism>
<dbReference type="Gene3D" id="3.10.400.20">
    <property type="match status" value="1"/>
</dbReference>
<dbReference type="InterPro" id="IPR004521">
    <property type="entry name" value="Uncharacterised_CHP00451"/>
</dbReference>
<dbReference type="CDD" id="cd11610">
    <property type="entry name" value="eIF2D_N"/>
    <property type="match status" value="1"/>
</dbReference>
<dbReference type="GO" id="GO:0003743">
    <property type="term" value="F:translation initiation factor activity"/>
    <property type="evidence" value="ECO:0007669"/>
    <property type="project" value="InterPro"/>
</dbReference>
<evidence type="ECO:0000256" key="1">
    <source>
        <dbReference type="ARBA" id="ARBA00022490"/>
    </source>
</evidence>
<keyword evidence="1" id="KW-0963">Cytoplasm</keyword>
<dbReference type="PANTHER" id="PTHR12217:SF4">
    <property type="entry name" value="EUKARYOTIC TRANSLATION INITIATION FACTOR 2D"/>
    <property type="match status" value="1"/>
</dbReference>
<accession>A0AA36HD82</accession>
<dbReference type="AlphaFoldDB" id="A0AA36HD82"/>
<dbReference type="InterPro" id="IPR057429">
    <property type="entry name" value="WH_eIF2D"/>
</dbReference>
<dbReference type="Proteomes" id="UP001176961">
    <property type="component" value="Unassembled WGS sequence"/>
</dbReference>
<dbReference type="SUPFAM" id="SSF55159">
    <property type="entry name" value="eIF1-like"/>
    <property type="match status" value="1"/>
</dbReference>
<dbReference type="EMBL" id="CATQJL010000316">
    <property type="protein sequence ID" value="CAJ0608664.1"/>
    <property type="molecule type" value="Genomic_DNA"/>
</dbReference>
<dbReference type="GO" id="GO:0001731">
    <property type="term" value="P:formation of translation preinitiation complex"/>
    <property type="evidence" value="ECO:0007669"/>
    <property type="project" value="InterPro"/>
</dbReference>
<dbReference type="Pfam" id="PF26292">
    <property type="entry name" value="PUA_elF2D"/>
    <property type="match status" value="1"/>
</dbReference>
<gene>
    <name evidence="4" type="ORF">CYNAS_LOCUS20647</name>
</gene>